<gene>
    <name evidence="1" type="ordered locus">MADE_1014595</name>
</gene>
<protein>
    <submittedName>
        <fullName evidence="1">Uncharacterized protein</fullName>
    </submittedName>
</protein>
<sequence>MLLSYHYEIFTMTQKIELTTFKNPTDFEIRVSAPPYAVVFEAGEEKAVKPALVDACLAARLTEVKPASKTTSTAAKTK</sequence>
<keyword evidence="2" id="KW-1185">Reference proteome</keyword>
<name>F2GC97_ALTMD</name>
<evidence type="ECO:0000313" key="1">
    <source>
        <dbReference type="EMBL" id="AEA99053.2"/>
    </source>
</evidence>
<accession>F2GC97</accession>
<reference evidence="1 2" key="1">
    <citation type="journal article" date="2008" name="ISME J.">
        <title>Comparative genomics of two ecotypes of the marine planktonic copiotroph Alteromonas macleodii suggests alternative lifestyles associated with different kinds of particulate organic matter.</title>
        <authorList>
            <person name="Ivars-Martinez E."/>
            <person name="Martin-Cuadrado A.B."/>
            <person name="D'Auria G."/>
            <person name="Mira A."/>
            <person name="Ferriera S."/>
            <person name="Johnson J."/>
            <person name="Friedman R."/>
            <person name="Rodriguez-Valera F."/>
        </authorList>
    </citation>
    <scope>NUCLEOTIDE SEQUENCE [LARGE SCALE GENOMIC DNA]</scope>
    <source>
        <strain evidence="2">DSM 17117 / CIP 110805 / LMG 28347 / Deep ecotype</strain>
    </source>
</reference>
<dbReference type="EMBL" id="CP001103">
    <property type="protein sequence ID" value="AEA99053.2"/>
    <property type="molecule type" value="Genomic_DNA"/>
</dbReference>
<proteinExistence type="predicted"/>
<dbReference type="Proteomes" id="UP000001870">
    <property type="component" value="Chromosome"/>
</dbReference>
<dbReference type="KEGG" id="amc:MADE_1014595"/>
<organism evidence="1 2">
    <name type="scientific">Alteromonas mediterranea (strain DSM 17117 / CIP 110805 / LMG 28347 / Deep ecotype)</name>
    <dbReference type="NCBI Taxonomy" id="1774373"/>
    <lineage>
        <taxon>Bacteria</taxon>
        <taxon>Pseudomonadati</taxon>
        <taxon>Pseudomonadota</taxon>
        <taxon>Gammaproteobacteria</taxon>
        <taxon>Alteromonadales</taxon>
        <taxon>Alteromonadaceae</taxon>
        <taxon>Alteromonas/Salinimonas group</taxon>
        <taxon>Alteromonas</taxon>
    </lineage>
</organism>
<dbReference type="AlphaFoldDB" id="F2GC97"/>
<reference evidence="1 2" key="2">
    <citation type="journal article" date="2015" name="Antonie Van Leeuwenhoek">
        <title>Ecophysiological diversity of a novel member of the genus Alteromonas, and description of Alteromonas mediterranea sp. nov.</title>
        <authorList>
            <person name="Ivanova E.P."/>
            <person name="Lopez-Perez M."/>
            <person name="Zabalos M."/>
            <person name="Nguyen S.H."/>
            <person name="Webb H.K."/>
            <person name="Ryan J."/>
            <person name="Lagutin K."/>
            <person name="Vyssotski M."/>
            <person name="Crawford R.J."/>
            <person name="Rodriguez-Valera F."/>
        </authorList>
    </citation>
    <scope>NUCLEOTIDE SEQUENCE [LARGE SCALE GENOMIC DNA]</scope>
    <source>
        <strain evidence="2">DSM 17117 / CIP 110805 / LMG 28347 / Deep ecotype</strain>
    </source>
</reference>
<dbReference type="HOGENOM" id="CLU_2614184_0_0_6"/>
<evidence type="ECO:0000313" key="2">
    <source>
        <dbReference type="Proteomes" id="UP000001870"/>
    </source>
</evidence>